<evidence type="ECO:0000259" key="2">
    <source>
        <dbReference type="Pfam" id="PF18962"/>
    </source>
</evidence>
<keyword evidence="1" id="KW-0732">Signal</keyword>
<organism evidence="3 4">
    <name type="scientific">Flavihumibacter fluminis</name>
    <dbReference type="NCBI Taxonomy" id="2909236"/>
    <lineage>
        <taxon>Bacteria</taxon>
        <taxon>Pseudomonadati</taxon>
        <taxon>Bacteroidota</taxon>
        <taxon>Chitinophagia</taxon>
        <taxon>Chitinophagales</taxon>
        <taxon>Chitinophagaceae</taxon>
        <taxon>Flavihumibacter</taxon>
    </lineage>
</organism>
<dbReference type="Proteomes" id="UP001200145">
    <property type="component" value="Unassembled WGS sequence"/>
</dbReference>
<proteinExistence type="predicted"/>
<evidence type="ECO:0000256" key="1">
    <source>
        <dbReference type="SAM" id="SignalP"/>
    </source>
</evidence>
<feature type="signal peptide" evidence="1">
    <location>
        <begin position="1"/>
        <end position="26"/>
    </location>
</feature>
<keyword evidence="4" id="KW-1185">Reference proteome</keyword>
<dbReference type="Pfam" id="PF18962">
    <property type="entry name" value="Por_Secre_tail"/>
    <property type="match status" value="1"/>
</dbReference>
<evidence type="ECO:0000313" key="3">
    <source>
        <dbReference type="EMBL" id="MCF1716234.1"/>
    </source>
</evidence>
<reference evidence="3 4" key="1">
    <citation type="submission" date="2022-01" db="EMBL/GenBank/DDBJ databases">
        <title>Flavihumibacter sp. nov., isolated from sediment of a river.</title>
        <authorList>
            <person name="Liu H."/>
        </authorList>
    </citation>
    <scope>NUCLEOTIDE SEQUENCE [LARGE SCALE GENOMIC DNA]</scope>
    <source>
        <strain evidence="3 4">RY-1</strain>
    </source>
</reference>
<feature type="domain" description="Secretion system C-terminal sorting" evidence="2">
    <location>
        <begin position="135"/>
        <end position="207"/>
    </location>
</feature>
<dbReference type="EMBL" id="JAKEVY010000004">
    <property type="protein sequence ID" value="MCF1716234.1"/>
    <property type="molecule type" value="Genomic_DNA"/>
</dbReference>
<dbReference type="NCBIfam" id="TIGR04183">
    <property type="entry name" value="Por_Secre_tail"/>
    <property type="match status" value="1"/>
</dbReference>
<accession>A0ABS9BKL7</accession>
<protein>
    <submittedName>
        <fullName evidence="3">T9SS type A sorting domain-containing protein</fullName>
    </submittedName>
</protein>
<dbReference type="InterPro" id="IPR013783">
    <property type="entry name" value="Ig-like_fold"/>
</dbReference>
<gene>
    <name evidence="3" type="ORF">L0U88_16450</name>
</gene>
<evidence type="ECO:0000313" key="4">
    <source>
        <dbReference type="Proteomes" id="UP001200145"/>
    </source>
</evidence>
<sequence>MKTSYPLNKQFMLIGMLLLKMLAVSAADRIGLENFSAKWEKNQVVLKWTAAVEQNFSHFAIERSVNGEEFKEVALYFTEGDPRLKCSYAYTDKFLPNKNKFLYYRLRLINKDGTIQYSSPQQVSLEAAETMRLRLYPNPVQRTVVAAIPQQWNQQEVLLELYNGNGQLLKTRIEKRASVTLSMDLDDLAPGWYILKARTAAESIHARLVKIK</sequence>
<feature type="chain" id="PRO_5045799479" evidence="1">
    <location>
        <begin position="27"/>
        <end position="212"/>
    </location>
</feature>
<dbReference type="InterPro" id="IPR026444">
    <property type="entry name" value="Secre_tail"/>
</dbReference>
<dbReference type="RefSeq" id="WP_234867249.1">
    <property type="nucleotide sequence ID" value="NZ_JAKEVY010000004.1"/>
</dbReference>
<name>A0ABS9BKL7_9BACT</name>
<comment type="caution">
    <text evidence="3">The sequence shown here is derived from an EMBL/GenBank/DDBJ whole genome shotgun (WGS) entry which is preliminary data.</text>
</comment>
<dbReference type="Gene3D" id="2.60.40.10">
    <property type="entry name" value="Immunoglobulins"/>
    <property type="match status" value="1"/>
</dbReference>